<evidence type="ECO:0000259" key="3">
    <source>
        <dbReference type="Pfam" id="PF25989"/>
    </source>
</evidence>
<organism evidence="4 5">
    <name type="scientific">Candidatus Cryptobacteroides excrementavium</name>
    <dbReference type="NCBI Taxonomy" id="2840759"/>
    <lineage>
        <taxon>Bacteria</taxon>
        <taxon>Pseudomonadati</taxon>
        <taxon>Bacteroidota</taxon>
        <taxon>Bacteroidia</taxon>
        <taxon>Bacteroidales</taxon>
        <taxon>Candidatus Cryptobacteroides</taxon>
    </lineage>
</organism>
<dbReference type="AlphaFoldDB" id="A0A9D9NRT6"/>
<dbReference type="GO" id="GO:0015562">
    <property type="term" value="F:efflux transmembrane transporter activity"/>
    <property type="evidence" value="ECO:0007669"/>
    <property type="project" value="TreeGrafter"/>
</dbReference>
<dbReference type="Gene3D" id="1.10.287.470">
    <property type="entry name" value="Helix hairpin bin"/>
    <property type="match status" value="1"/>
</dbReference>
<accession>A0A9D9NRT6</accession>
<evidence type="ECO:0000256" key="1">
    <source>
        <dbReference type="ARBA" id="ARBA00009477"/>
    </source>
</evidence>
<dbReference type="Pfam" id="PF25973">
    <property type="entry name" value="BSH_CzcB"/>
    <property type="match status" value="1"/>
</dbReference>
<dbReference type="InterPro" id="IPR006143">
    <property type="entry name" value="RND_pump_MFP"/>
</dbReference>
<evidence type="ECO:0000259" key="2">
    <source>
        <dbReference type="Pfam" id="PF25973"/>
    </source>
</evidence>
<reference evidence="4" key="2">
    <citation type="journal article" date="2021" name="PeerJ">
        <title>Extensive microbial diversity within the chicken gut microbiome revealed by metagenomics and culture.</title>
        <authorList>
            <person name="Gilroy R."/>
            <person name="Ravi A."/>
            <person name="Getino M."/>
            <person name="Pursley I."/>
            <person name="Horton D.L."/>
            <person name="Alikhan N.F."/>
            <person name="Baker D."/>
            <person name="Gharbi K."/>
            <person name="Hall N."/>
            <person name="Watson M."/>
            <person name="Adriaenssens E.M."/>
            <person name="Foster-Nyarko E."/>
            <person name="Jarju S."/>
            <person name="Secka A."/>
            <person name="Antonio M."/>
            <person name="Oren A."/>
            <person name="Chaudhuri R.R."/>
            <person name="La Ragione R."/>
            <person name="Hildebrand F."/>
            <person name="Pallen M.J."/>
        </authorList>
    </citation>
    <scope>NUCLEOTIDE SEQUENCE</scope>
    <source>
        <strain evidence="4">B2-16538</strain>
    </source>
</reference>
<dbReference type="NCBIfam" id="TIGR01730">
    <property type="entry name" value="RND_mfp"/>
    <property type="match status" value="1"/>
</dbReference>
<dbReference type="Gene3D" id="2.40.30.170">
    <property type="match status" value="1"/>
</dbReference>
<dbReference type="GO" id="GO:1990281">
    <property type="term" value="C:efflux pump complex"/>
    <property type="evidence" value="ECO:0007669"/>
    <property type="project" value="TreeGrafter"/>
</dbReference>
<dbReference type="PROSITE" id="PS51257">
    <property type="entry name" value="PROKAR_LIPOPROTEIN"/>
    <property type="match status" value="1"/>
</dbReference>
<proteinExistence type="inferred from homology"/>
<sequence>MYRKIMLFAAAIAAVTVVSGCGLRKDRAAGREPVPVKVVVVESRPSAGVKSYVGTVRPSKSAVISCRYSGTLSEVNVSEGDFVRKGDVVAVVESQTVKSTWEMAHASLRQAEDGYSRLMRVHGKGGVADVKMVEVETQLSKARASAAAADKALEDCRIKAPFDGVVGDVSAEQGVEVSAMAPLVRLLDISSVEVKISVPESEIAGMSINDRAVVSVPALGEIRFPAVLESKGVSASPVSHTYACSMAPEAKVPGLMPGMVCKVTFEDESHAVCVPASVIRTDSDGRYVWVVEDGRVEKRHISSGGFSGKDVVVTSGLAEGDAVICEGIQKVSSGMYVTASGYQEQ</sequence>
<dbReference type="Pfam" id="PF25989">
    <property type="entry name" value="YknX_C"/>
    <property type="match status" value="1"/>
</dbReference>
<dbReference type="EMBL" id="JADILX010000101">
    <property type="protein sequence ID" value="MBO8486155.1"/>
    <property type="molecule type" value="Genomic_DNA"/>
</dbReference>
<dbReference type="InterPro" id="IPR058637">
    <property type="entry name" value="YknX-like_C"/>
</dbReference>
<evidence type="ECO:0000313" key="5">
    <source>
        <dbReference type="Proteomes" id="UP000823750"/>
    </source>
</evidence>
<dbReference type="PANTHER" id="PTHR30469">
    <property type="entry name" value="MULTIDRUG RESISTANCE PROTEIN MDTA"/>
    <property type="match status" value="1"/>
</dbReference>
<comment type="caution">
    <text evidence="4">The sequence shown here is derived from an EMBL/GenBank/DDBJ whole genome shotgun (WGS) entry which is preliminary data.</text>
</comment>
<feature type="domain" description="CzcB-like barrel-sandwich hybrid" evidence="2">
    <location>
        <begin position="61"/>
        <end position="186"/>
    </location>
</feature>
<feature type="domain" description="YknX-like C-terminal permuted SH3-like" evidence="3">
    <location>
        <begin position="272"/>
        <end position="338"/>
    </location>
</feature>
<dbReference type="Proteomes" id="UP000823750">
    <property type="component" value="Unassembled WGS sequence"/>
</dbReference>
<gene>
    <name evidence="4" type="ORF">IAB78_07000</name>
</gene>
<comment type="similarity">
    <text evidence="1">Belongs to the membrane fusion protein (MFP) (TC 8.A.1) family.</text>
</comment>
<dbReference type="InterPro" id="IPR058647">
    <property type="entry name" value="BSH_CzcB-like"/>
</dbReference>
<protein>
    <submittedName>
        <fullName evidence="4">Efflux RND transporter periplasmic adaptor subunit</fullName>
    </submittedName>
</protein>
<dbReference type="SUPFAM" id="SSF111369">
    <property type="entry name" value="HlyD-like secretion proteins"/>
    <property type="match status" value="1"/>
</dbReference>
<name>A0A9D9NRT6_9BACT</name>
<reference evidence="4" key="1">
    <citation type="submission" date="2020-10" db="EMBL/GenBank/DDBJ databases">
        <authorList>
            <person name="Gilroy R."/>
        </authorList>
    </citation>
    <scope>NUCLEOTIDE SEQUENCE</scope>
    <source>
        <strain evidence="4">B2-16538</strain>
    </source>
</reference>
<evidence type="ECO:0000313" key="4">
    <source>
        <dbReference type="EMBL" id="MBO8486155.1"/>
    </source>
</evidence>
<dbReference type="Gene3D" id="2.40.50.100">
    <property type="match status" value="1"/>
</dbReference>
<dbReference type="Gene3D" id="2.40.420.20">
    <property type="match status" value="1"/>
</dbReference>
<dbReference type="PANTHER" id="PTHR30469:SF20">
    <property type="entry name" value="EFFLUX RND TRANSPORTER PERIPLASMIC ADAPTOR SUBUNIT"/>
    <property type="match status" value="1"/>
</dbReference>